<evidence type="ECO:0000256" key="3">
    <source>
        <dbReference type="ARBA" id="ARBA00022617"/>
    </source>
</evidence>
<dbReference type="PANTHER" id="PTHR24291:SF130">
    <property type="entry name" value="CYTOCHROME P450 FAMILY"/>
    <property type="match status" value="1"/>
</dbReference>
<dbReference type="EMBL" id="BTSY01000002">
    <property type="protein sequence ID" value="GMT16746.1"/>
    <property type="molecule type" value="Genomic_DNA"/>
</dbReference>
<name>A0AAV5VDD3_9BILA</name>
<dbReference type="InterPro" id="IPR002401">
    <property type="entry name" value="Cyt_P450_E_grp-I"/>
</dbReference>
<proteinExistence type="inferred from homology"/>
<dbReference type="InterPro" id="IPR001128">
    <property type="entry name" value="Cyt_P450"/>
</dbReference>
<dbReference type="GO" id="GO:0004497">
    <property type="term" value="F:monooxygenase activity"/>
    <property type="evidence" value="ECO:0007669"/>
    <property type="project" value="UniProtKB-KW"/>
</dbReference>
<dbReference type="AlphaFoldDB" id="A0AAV5VDD3"/>
<keyword evidence="6 7" id="KW-0479">Metal-binding</keyword>
<protein>
    <recommendedName>
        <fullName evidence="10">Cytochrome P450</fullName>
    </recommendedName>
</protein>
<accession>A0AAV5VDD3</accession>
<evidence type="ECO:0000256" key="1">
    <source>
        <dbReference type="ARBA" id="ARBA00001971"/>
    </source>
</evidence>
<dbReference type="Gene3D" id="1.10.630.10">
    <property type="entry name" value="Cytochrome P450"/>
    <property type="match status" value="1"/>
</dbReference>
<feature type="binding site" description="axial binding residue" evidence="6">
    <location>
        <position position="443"/>
    </location>
    <ligand>
        <name>heme</name>
        <dbReference type="ChEBI" id="CHEBI:30413"/>
    </ligand>
    <ligandPart>
        <name>Fe</name>
        <dbReference type="ChEBI" id="CHEBI:18248"/>
    </ligandPart>
</feature>
<dbReference type="InterPro" id="IPR036396">
    <property type="entry name" value="Cyt_P450_sf"/>
</dbReference>
<keyword evidence="9" id="KW-1185">Reference proteome</keyword>
<dbReference type="PANTHER" id="PTHR24291">
    <property type="entry name" value="CYTOCHROME P450 FAMILY 4"/>
    <property type="match status" value="1"/>
</dbReference>
<comment type="similarity">
    <text evidence="2 7">Belongs to the cytochrome P450 family.</text>
</comment>
<dbReference type="PRINTS" id="PR00463">
    <property type="entry name" value="EP450I"/>
</dbReference>
<evidence type="ECO:0000256" key="5">
    <source>
        <dbReference type="ARBA" id="ARBA00023033"/>
    </source>
</evidence>
<dbReference type="GO" id="GO:0005506">
    <property type="term" value="F:iron ion binding"/>
    <property type="evidence" value="ECO:0007669"/>
    <property type="project" value="InterPro"/>
</dbReference>
<keyword evidence="4 6" id="KW-0408">Iron</keyword>
<dbReference type="PRINTS" id="PR00385">
    <property type="entry name" value="P450"/>
</dbReference>
<keyword evidence="3 6" id="KW-0349">Heme</keyword>
<dbReference type="Proteomes" id="UP001432322">
    <property type="component" value="Unassembled WGS sequence"/>
</dbReference>
<feature type="non-terminal residue" evidence="8">
    <location>
        <position position="1"/>
    </location>
</feature>
<organism evidence="8 9">
    <name type="scientific">Pristionchus fissidentatus</name>
    <dbReference type="NCBI Taxonomy" id="1538716"/>
    <lineage>
        <taxon>Eukaryota</taxon>
        <taxon>Metazoa</taxon>
        <taxon>Ecdysozoa</taxon>
        <taxon>Nematoda</taxon>
        <taxon>Chromadorea</taxon>
        <taxon>Rhabditida</taxon>
        <taxon>Rhabditina</taxon>
        <taxon>Diplogasteromorpha</taxon>
        <taxon>Diplogasteroidea</taxon>
        <taxon>Neodiplogasteridae</taxon>
        <taxon>Pristionchus</taxon>
    </lineage>
</organism>
<reference evidence="8" key="1">
    <citation type="submission" date="2023-10" db="EMBL/GenBank/DDBJ databases">
        <title>Genome assembly of Pristionchus species.</title>
        <authorList>
            <person name="Yoshida K."/>
            <person name="Sommer R.J."/>
        </authorList>
    </citation>
    <scope>NUCLEOTIDE SEQUENCE</scope>
    <source>
        <strain evidence="8">RS5133</strain>
    </source>
</reference>
<evidence type="ECO:0000256" key="2">
    <source>
        <dbReference type="ARBA" id="ARBA00010617"/>
    </source>
</evidence>
<evidence type="ECO:0000313" key="8">
    <source>
        <dbReference type="EMBL" id="GMT16746.1"/>
    </source>
</evidence>
<sequence length="497" mass="58352">KMSPIHVILLVGISFILWKKWRERRKLIEIVDRIPGPFSIPLLGTTWQLKWKIEELVIQMRAWSVYYTEQGYGLIRIWLGTRPLVIAFRPEYAKEILESNKLISKGPEYDILYPWLGTGLLTSTHEKWRRRRKLITPAFHFNVLKQFLPVFNLQCKRLVRVLSEQQLEKDLDVGPFLKRCALDIICETAMRCSVNAQLDPSHPYVLSTARLTKIVFLHQRMPWMWIDLVWKITGYDKEYKDNLKVLHDFTLNVIRKRREEYRENEERLTKREKKAFLDLLLEMEKEEKFTDEDIREEVDTFMFEGHDTTAASLGWTLWCVSHHPEVQKKILEEIDAVFGGDTTRDCTSEDLVQLRYLERVVKESLRLYPSVPNLSRYVEEETQIKDTTIPAGVTLLISPFVIHRNPEFYPGPECFNPDNFLDESISSRPPYTFIPFSAGPRNCIGQKFAVLEEKTLLSWFFRNFTVTSDIPFASNLVCPEVISSPLLGFPMRVTLRS</sequence>
<dbReference type="InterPro" id="IPR017972">
    <property type="entry name" value="Cyt_P450_CS"/>
</dbReference>
<dbReference type="SUPFAM" id="SSF48264">
    <property type="entry name" value="Cytochrome P450"/>
    <property type="match status" value="1"/>
</dbReference>
<dbReference type="InterPro" id="IPR050196">
    <property type="entry name" value="Cytochrome_P450_Monoox"/>
</dbReference>
<evidence type="ECO:0000313" key="9">
    <source>
        <dbReference type="Proteomes" id="UP001432322"/>
    </source>
</evidence>
<evidence type="ECO:0008006" key="10">
    <source>
        <dbReference type="Google" id="ProtNLM"/>
    </source>
</evidence>
<dbReference type="CDD" id="cd20628">
    <property type="entry name" value="CYP4"/>
    <property type="match status" value="1"/>
</dbReference>
<evidence type="ECO:0000256" key="4">
    <source>
        <dbReference type="ARBA" id="ARBA00023004"/>
    </source>
</evidence>
<gene>
    <name evidence="8" type="ORF">PFISCL1PPCAC_8043</name>
</gene>
<dbReference type="PROSITE" id="PS00086">
    <property type="entry name" value="CYTOCHROME_P450"/>
    <property type="match status" value="1"/>
</dbReference>
<dbReference type="GO" id="GO:0020037">
    <property type="term" value="F:heme binding"/>
    <property type="evidence" value="ECO:0007669"/>
    <property type="project" value="InterPro"/>
</dbReference>
<comment type="caution">
    <text evidence="8">The sequence shown here is derived from an EMBL/GenBank/DDBJ whole genome shotgun (WGS) entry which is preliminary data.</text>
</comment>
<dbReference type="Pfam" id="PF00067">
    <property type="entry name" value="p450"/>
    <property type="match status" value="1"/>
</dbReference>
<keyword evidence="5 7" id="KW-0503">Monooxygenase</keyword>
<evidence type="ECO:0000256" key="6">
    <source>
        <dbReference type="PIRSR" id="PIRSR602401-1"/>
    </source>
</evidence>
<dbReference type="GO" id="GO:0016705">
    <property type="term" value="F:oxidoreductase activity, acting on paired donors, with incorporation or reduction of molecular oxygen"/>
    <property type="evidence" value="ECO:0007669"/>
    <property type="project" value="InterPro"/>
</dbReference>
<keyword evidence="7" id="KW-0560">Oxidoreductase</keyword>
<comment type="cofactor">
    <cofactor evidence="1 6">
        <name>heme</name>
        <dbReference type="ChEBI" id="CHEBI:30413"/>
    </cofactor>
</comment>
<evidence type="ECO:0000256" key="7">
    <source>
        <dbReference type="RuleBase" id="RU000461"/>
    </source>
</evidence>